<accession>A0A2T0Q0E1</accession>
<dbReference type="InterPro" id="IPR009936">
    <property type="entry name" value="DUF1468"/>
</dbReference>
<gene>
    <name evidence="4" type="ORF">CLV72_106296</name>
</gene>
<feature type="region of interest" description="Disordered" evidence="1">
    <location>
        <begin position="1"/>
        <end position="30"/>
    </location>
</feature>
<reference evidence="4 5" key="1">
    <citation type="submission" date="2018-03" db="EMBL/GenBank/DDBJ databases">
        <title>Genomic Encyclopedia of Archaeal and Bacterial Type Strains, Phase II (KMG-II): from individual species to whole genera.</title>
        <authorList>
            <person name="Goeker M."/>
        </authorList>
    </citation>
    <scope>NUCLEOTIDE SEQUENCE [LARGE SCALE GENOMIC DNA]</scope>
    <source>
        <strain evidence="4 5">DSM 45601</strain>
    </source>
</reference>
<dbReference type="InterPro" id="IPR006311">
    <property type="entry name" value="TAT_signal"/>
</dbReference>
<dbReference type="Pfam" id="PF07331">
    <property type="entry name" value="TctB"/>
    <property type="match status" value="1"/>
</dbReference>
<dbReference type="Proteomes" id="UP000237846">
    <property type="component" value="Unassembled WGS sequence"/>
</dbReference>
<feature type="transmembrane region" description="Helical" evidence="2">
    <location>
        <begin position="111"/>
        <end position="134"/>
    </location>
</feature>
<keyword evidence="2" id="KW-1133">Transmembrane helix</keyword>
<feature type="compositionally biased region" description="Low complexity" evidence="1">
    <location>
        <begin position="12"/>
        <end position="28"/>
    </location>
</feature>
<keyword evidence="2" id="KW-0812">Transmembrane</keyword>
<keyword evidence="5" id="KW-1185">Reference proteome</keyword>
<dbReference type="EMBL" id="PVZC01000006">
    <property type="protein sequence ID" value="PRX97259.1"/>
    <property type="molecule type" value="Genomic_DNA"/>
</dbReference>
<evidence type="ECO:0000256" key="1">
    <source>
        <dbReference type="SAM" id="MobiDB-lite"/>
    </source>
</evidence>
<feature type="transmembrane region" description="Helical" evidence="2">
    <location>
        <begin position="154"/>
        <end position="171"/>
    </location>
</feature>
<dbReference type="RefSeq" id="WP_170141059.1">
    <property type="nucleotide sequence ID" value="NZ_PVZC01000006.1"/>
</dbReference>
<organism evidence="4 5">
    <name type="scientific">Allonocardiopsis opalescens</name>
    <dbReference type="NCBI Taxonomy" id="1144618"/>
    <lineage>
        <taxon>Bacteria</taxon>
        <taxon>Bacillati</taxon>
        <taxon>Actinomycetota</taxon>
        <taxon>Actinomycetes</taxon>
        <taxon>Streptosporangiales</taxon>
        <taxon>Allonocardiopsis</taxon>
    </lineage>
</organism>
<keyword evidence="2" id="KW-0472">Membrane</keyword>
<sequence>MSSPDPDPATGPRPGEEPGGAPAAVAADPPEDRRTVLGGGALGLLLLVGAVLVLAEAAALHAATDATPLGPAVFPALVGALMAVVGVALVVRAARRLGAAPSSEPIPLSRVLRLAGLLVLLVGFAVALPLAGYVVSSTALFTGAALLLGAPRPWHTLAYGWTLVAVVYLVFDRLIGLTLPAGPWGF</sequence>
<evidence type="ECO:0000259" key="3">
    <source>
        <dbReference type="Pfam" id="PF07331"/>
    </source>
</evidence>
<feature type="transmembrane region" description="Helical" evidence="2">
    <location>
        <begin position="72"/>
        <end position="91"/>
    </location>
</feature>
<dbReference type="PROSITE" id="PS51318">
    <property type="entry name" value="TAT"/>
    <property type="match status" value="1"/>
</dbReference>
<proteinExistence type="predicted"/>
<feature type="domain" description="DUF1468" evidence="3">
    <location>
        <begin position="42"/>
        <end position="180"/>
    </location>
</feature>
<name>A0A2T0Q0E1_9ACTN</name>
<evidence type="ECO:0000256" key="2">
    <source>
        <dbReference type="SAM" id="Phobius"/>
    </source>
</evidence>
<protein>
    <submittedName>
        <fullName evidence="4">Putative tricarboxylic transport membrane protein</fullName>
    </submittedName>
</protein>
<dbReference type="AlphaFoldDB" id="A0A2T0Q0E1"/>
<feature type="transmembrane region" description="Helical" evidence="2">
    <location>
        <begin position="41"/>
        <end position="60"/>
    </location>
</feature>
<feature type="compositionally biased region" description="Pro residues" evidence="1">
    <location>
        <begin position="1"/>
        <end position="11"/>
    </location>
</feature>
<evidence type="ECO:0000313" key="5">
    <source>
        <dbReference type="Proteomes" id="UP000237846"/>
    </source>
</evidence>
<evidence type="ECO:0000313" key="4">
    <source>
        <dbReference type="EMBL" id="PRX97259.1"/>
    </source>
</evidence>
<comment type="caution">
    <text evidence="4">The sequence shown here is derived from an EMBL/GenBank/DDBJ whole genome shotgun (WGS) entry which is preliminary data.</text>
</comment>